<keyword evidence="4" id="KW-0804">Transcription</keyword>
<dbReference type="PANTHER" id="PTHR22881:SF27">
    <property type="entry name" value="BROMODOMAIN CONTAINING 7_9"/>
    <property type="match status" value="1"/>
</dbReference>
<gene>
    <name evidence="9" type="primary">BRD7</name>
    <name evidence="9" type="ORF">FJT64_013793</name>
</gene>
<sequence length="851" mass="93562">MGKEKKHKRHKSDRRERYEDLPGGRPLAGPSSGLRLVLKVGVTPEHEPSPATPPPSVVAPLRLSMAAITEAETHRKEKKHKKKKKKDKDRDREHRERHRSKKERRHAESVHPASTEDSASRLSSSTEPFSQSTASSPEPASVPPPAPAAETDPWRPPGPLSEPASSHPPAHRHSSEPRHGEDHQMERELPASDDQEGEIEPGYDDTAEVGPRGYEPGPEDGVGRSHSAGRDHELIHSRARRHSSGHGYERSQGHGLSPGYDRNRTLDEPPYEPPHRGAQSDSAYPSEGHSSAPYDASEAAPYHPGYPTDHPQQEPQPPKNSLQKFLEYLLRGLEKRDTQRFFRAPVTDLQAPGYSNVIRHPMDFSTMREKVQANMYATVAEFQNDFRLMCTNAMAYNRSDTIYFKAGKRLLHMGTKFDHPACPFTLPQMMMPEKLMSLRTVVPAMLDLGPEVLGFEVLPPPLPASAAPQGAHITSQHFSRFVFKRPYVRLEQLSGAAQHACSTSAPEPVDEEAEAAAILKQAQEAARKAAEKVAKSKKAPQLGYLRRQPDGSTTMSVLTPASAGAESAEEPPDKTFSLGVMKGRFSHGSPYLAGFREDRRNRAKPVKPVNHGVYGSFGPWYDSGSATISKEESELLAQTYGGETAQQYAQSVRQFTEGCQLATQMVDNLLDILTEGRHRRARYRIDQLRHVAGEERAVNFALATAVPTLAAPPGPPVDVAALRSLSELGIDVRFVDAIEEEERRYKDAQARLQHTSEMLVSLSEMQRRRLSRAPESGPTAPSQKETELAEALASSLTWMVRQNPPGDVAATGAVRKALGVGPVAAASPENPSSHEEVDVEAVSAAATPEVR</sequence>
<feature type="compositionally biased region" description="Basic residues" evidence="7">
    <location>
        <begin position="1"/>
        <end position="12"/>
    </location>
</feature>
<dbReference type="Pfam" id="PF12024">
    <property type="entry name" value="DUF3512"/>
    <property type="match status" value="1"/>
</dbReference>
<comment type="caution">
    <text evidence="9">The sequence shown here is derived from an EMBL/GenBank/DDBJ whole genome shotgun (WGS) entry which is preliminary data.</text>
</comment>
<dbReference type="GO" id="GO:0005634">
    <property type="term" value="C:nucleus"/>
    <property type="evidence" value="ECO:0007669"/>
    <property type="project" value="UniProtKB-SubCell"/>
</dbReference>
<dbReference type="AlphaFoldDB" id="A0A6A4VDZ7"/>
<feature type="region of interest" description="Disordered" evidence="7">
    <location>
        <begin position="1"/>
        <end position="319"/>
    </location>
</feature>
<evidence type="ECO:0000256" key="7">
    <source>
        <dbReference type="SAM" id="MobiDB-lite"/>
    </source>
</evidence>
<keyword evidence="5" id="KW-0539">Nucleus</keyword>
<comment type="subcellular location">
    <subcellularLocation>
        <location evidence="1">Nucleus</location>
    </subcellularLocation>
</comment>
<dbReference type="InterPro" id="IPR021900">
    <property type="entry name" value="DUF3512"/>
</dbReference>
<keyword evidence="3 6" id="KW-0103">Bromodomain</keyword>
<evidence type="ECO:0000256" key="4">
    <source>
        <dbReference type="ARBA" id="ARBA00023163"/>
    </source>
</evidence>
<feature type="region of interest" description="Disordered" evidence="7">
    <location>
        <begin position="823"/>
        <end position="851"/>
    </location>
</feature>
<evidence type="ECO:0000256" key="6">
    <source>
        <dbReference type="PROSITE-ProRule" id="PRU00035"/>
    </source>
</evidence>
<feature type="compositionally biased region" description="Basic and acidic residues" evidence="7">
    <location>
        <begin position="13"/>
        <end position="22"/>
    </location>
</feature>
<feature type="compositionally biased region" description="Low complexity" evidence="7">
    <location>
        <begin position="840"/>
        <end position="851"/>
    </location>
</feature>
<dbReference type="SUPFAM" id="SSF47370">
    <property type="entry name" value="Bromodomain"/>
    <property type="match status" value="1"/>
</dbReference>
<proteinExistence type="predicted"/>
<dbReference type="Gene3D" id="1.20.920.10">
    <property type="entry name" value="Bromodomain-like"/>
    <property type="match status" value="1"/>
</dbReference>
<evidence type="ECO:0000313" key="10">
    <source>
        <dbReference type="Proteomes" id="UP000440578"/>
    </source>
</evidence>
<feature type="compositionally biased region" description="Acidic residues" evidence="7">
    <location>
        <begin position="191"/>
        <end position="207"/>
    </location>
</feature>
<organism evidence="9 10">
    <name type="scientific">Amphibalanus amphitrite</name>
    <name type="common">Striped barnacle</name>
    <name type="synonym">Balanus amphitrite</name>
    <dbReference type="NCBI Taxonomy" id="1232801"/>
    <lineage>
        <taxon>Eukaryota</taxon>
        <taxon>Metazoa</taxon>
        <taxon>Ecdysozoa</taxon>
        <taxon>Arthropoda</taxon>
        <taxon>Crustacea</taxon>
        <taxon>Multicrustacea</taxon>
        <taxon>Cirripedia</taxon>
        <taxon>Thoracica</taxon>
        <taxon>Thoracicalcarea</taxon>
        <taxon>Balanomorpha</taxon>
        <taxon>Balanoidea</taxon>
        <taxon>Balanidae</taxon>
        <taxon>Amphibalaninae</taxon>
        <taxon>Amphibalanus</taxon>
    </lineage>
</organism>
<dbReference type="InterPro" id="IPR001487">
    <property type="entry name" value="Bromodomain"/>
</dbReference>
<feature type="compositionally biased region" description="Basic residues" evidence="7">
    <location>
        <begin position="76"/>
        <end position="87"/>
    </location>
</feature>
<dbReference type="SMART" id="SM00297">
    <property type="entry name" value="BROMO"/>
    <property type="match status" value="1"/>
</dbReference>
<reference evidence="9 10" key="1">
    <citation type="submission" date="2019-07" db="EMBL/GenBank/DDBJ databases">
        <title>Draft genome assembly of a fouling barnacle, Amphibalanus amphitrite (Darwin, 1854): The first reference genome for Thecostraca.</title>
        <authorList>
            <person name="Kim W."/>
        </authorList>
    </citation>
    <scope>NUCLEOTIDE SEQUENCE [LARGE SCALE GENOMIC DNA]</scope>
    <source>
        <strain evidence="9">SNU_AA5</strain>
        <tissue evidence="9">Soma without cirri and trophi</tissue>
    </source>
</reference>
<dbReference type="OrthoDB" id="21648at2759"/>
<dbReference type="PANTHER" id="PTHR22881">
    <property type="entry name" value="BROMODOMAIN CONTAINING PROTEIN"/>
    <property type="match status" value="1"/>
</dbReference>
<dbReference type="InterPro" id="IPR051831">
    <property type="entry name" value="Bromodomain_contain_prot"/>
</dbReference>
<keyword evidence="2" id="KW-0805">Transcription regulation</keyword>
<dbReference type="GO" id="GO:0006357">
    <property type="term" value="P:regulation of transcription by RNA polymerase II"/>
    <property type="evidence" value="ECO:0007669"/>
    <property type="project" value="TreeGrafter"/>
</dbReference>
<evidence type="ECO:0000256" key="5">
    <source>
        <dbReference type="ARBA" id="ARBA00023242"/>
    </source>
</evidence>
<accession>A0A6A4VDZ7</accession>
<feature type="compositionally biased region" description="Polar residues" evidence="7">
    <location>
        <begin position="115"/>
        <end position="131"/>
    </location>
</feature>
<name>A0A6A4VDZ7_AMPAM</name>
<feature type="region of interest" description="Disordered" evidence="7">
    <location>
        <begin position="764"/>
        <end position="787"/>
    </location>
</feature>
<dbReference type="EMBL" id="VIIS01002162">
    <property type="protein sequence ID" value="KAF0287811.1"/>
    <property type="molecule type" value="Genomic_DNA"/>
</dbReference>
<dbReference type="Pfam" id="PF00439">
    <property type="entry name" value="Bromodomain"/>
    <property type="match status" value="1"/>
</dbReference>
<dbReference type="Proteomes" id="UP000440578">
    <property type="component" value="Unassembled WGS sequence"/>
</dbReference>
<dbReference type="PRINTS" id="PR00503">
    <property type="entry name" value="BROMODOMAIN"/>
</dbReference>
<feature type="region of interest" description="Disordered" evidence="7">
    <location>
        <begin position="532"/>
        <end position="575"/>
    </location>
</feature>
<feature type="compositionally biased region" description="Polar residues" evidence="7">
    <location>
        <begin position="550"/>
        <end position="559"/>
    </location>
</feature>
<evidence type="ECO:0000313" key="9">
    <source>
        <dbReference type="EMBL" id="KAF0287811.1"/>
    </source>
</evidence>
<keyword evidence="10" id="KW-1185">Reference proteome</keyword>
<evidence type="ECO:0000256" key="3">
    <source>
        <dbReference type="ARBA" id="ARBA00023117"/>
    </source>
</evidence>
<evidence type="ECO:0000256" key="2">
    <source>
        <dbReference type="ARBA" id="ARBA00023015"/>
    </source>
</evidence>
<feature type="compositionally biased region" description="Basic residues" evidence="7">
    <location>
        <begin position="95"/>
        <end position="104"/>
    </location>
</feature>
<feature type="domain" description="Bromo" evidence="8">
    <location>
        <begin position="334"/>
        <end position="404"/>
    </location>
</feature>
<feature type="compositionally biased region" description="Basic and acidic residues" evidence="7">
    <location>
        <begin position="173"/>
        <end position="190"/>
    </location>
</feature>
<evidence type="ECO:0000256" key="1">
    <source>
        <dbReference type="ARBA" id="ARBA00004123"/>
    </source>
</evidence>
<evidence type="ECO:0000259" key="8">
    <source>
        <dbReference type="PROSITE" id="PS50014"/>
    </source>
</evidence>
<dbReference type="InterPro" id="IPR036427">
    <property type="entry name" value="Bromodomain-like_sf"/>
</dbReference>
<dbReference type="PROSITE" id="PS50014">
    <property type="entry name" value="BROMODOMAIN_2"/>
    <property type="match status" value="1"/>
</dbReference>
<protein>
    <submittedName>
        <fullName evidence="9">Bromodomain-containing protein 7</fullName>
    </submittedName>
</protein>